<proteinExistence type="predicted"/>
<comment type="caution">
    <text evidence="8">The sequence shown here is derived from an EMBL/GenBank/DDBJ whole genome shotgun (WGS) entry which is preliminary data.</text>
</comment>
<gene>
    <name evidence="8" type="ORF">A2763_02815</name>
</gene>
<feature type="transmembrane region" description="Helical" evidence="6">
    <location>
        <begin position="230"/>
        <end position="249"/>
    </location>
</feature>
<dbReference type="PANTHER" id="PTHR32322">
    <property type="entry name" value="INNER MEMBRANE TRANSPORTER"/>
    <property type="match status" value="1"/>
</dbReference>
<evidence type="ECO:0000256" key="3">
    <source>
        <dbReference type="ARBA" id="ARBA00022692"/>
    </source>
</evidence>
<feature type="transmembrane region" description="Helical" evidence="6">
    <location>
        <begin position="199"/>
        <end position="218"/>
    </location>
</feature>
<keyword evidence="2" id="KW-1003">Cell membrane</keyword>
<feature type="transmembrane region" description="Helical" evidence="6">
    <location>
        <begin position="105"/>
        <end position="124"/>
    </location>
</feature>
<reference evidence="8 9" key="1">
    <citation type="journal article" date="2016" name="Nat. Commun.">
        <title>Thousands of microbial genomes shed light on interconnected biogeochemical processes in an aquifer system.</title>
        <authorList>
            <person name="Anantharaman K."/>
            <person name="Brown C.T."/>
            <person name="Hug L.A."/>
            <person name="Sharon I."/>
            <person name="Castelle C.J."/>
            <person name="Probst A.J."/>
            <person name="Thomas B.C."/>
            <person name="Singh A."/>
            <person name="Wilkins M.J."/>
            <person name="Karaoz U."/>
            <person name="Brodie E.L."/>
            <person name="Williams K.H."/>
            <person name="Hubbard S.S."/>
            <person name="Banfield J.F."/>
        </authorList>
    </citation>
    <scope>NUCLEOTIDE SEQUENCE [LARGE SCALE GENOMIC DNA]</scope>
</reference>
<evidence type="ECO:0000256" key="2">
    <source>
        <dbReference type="ARBA" id="ARBA00022475"/>
    </source>
</evidence>
<organism evidence="8 9">
    <name type="scientific">Candidatus Kaiserbacteria bacterium RIFCSPHIGHO2_01_FULL_54_36</name>
    <dbReference type="NCBI Taxonomy" id="1798482"/>
    <lineage>
        <taxon>Bacteria</taxon>
        <taxon>Candidatus Kaiseribacteriota</taxon>
    </lineage>
</organism>
<feature type="transmembrane region" description="Helical" evidence="6">
    <location>
        <begin position="131"/>
        <end position="155"/>
    </location>
</feature>
<name>A0A1F6CPK6_9BACT</name>
<feature type="transmembrane region" description="Helical" evidence="6">
    <location>
        <begin position="261"/>
        <end position="279"/>
    </location>
</feature>
<keyword evidence="5 6" id="KW-0472">Membrane</keyword>
<dbReference type="SUPFAM" id="SSF103481">
    <property type="entry name" value="Multidrug resistance efflux transporter EmrE"/>
    <property type="match status" value="1"/>
</dbReference>
<dbReference type="AlphaFoldDB" id="A0A1F6CPK6"/>
<dbReference type="InterPro" id="IPR000620">
    <property type="entry name" value="EamA_dom"/>
</dbReference>
<feature type="domain" description="EamA" evidence="7">
    <location>
        <begin position="165"/>
        <end position="293"/>
    </location>
</feature>
<evidence type="ECO:0000313" key="8">
    <source>
        <dbReference type="EMBL" id="OGG50941.1"/>
    </source>
</evidence>
<feature type="transmembrane region" description="Helical" evidence="6">
    <location>
        <begin position="74"/>
        <end position="93"/>
    </location>
</feature>
<dbReference type="STRING" id="1798482.A2763_02815"/>
<sequence>MIVSMKYPIAFFGPSLIFIAAALWATDAPFRSHLTQTLSSNFIVLAEHAVDLLIALPILVWGWRELKNLSRREWLAVVFIAVGGSALASVAFTQSFHYVNPSVSILLQKVQPLIAIALAWFFLGERLSKNFWVWTATALFGAYLVSFPGLVPQLYEGEAFNPNTMGVILALTAAVLWGASTVFGKFVLQKVSFQMMTSLRFVGAFIFLAILTSAQHSFPAAGTMTYTDMVFIGIIAVTSGVFSLFIYYYGLQFTRASIATIAELGFPLAAVFVNAYFIASAPVPGAFLGLVAGQWLGTALLLFAMLMLSRVNQESTAIELPAARM</sequence>
<feature type="transmembrane region" description="Helical" evidence="6">
    <location>
        <begin position="167"/>
        <end position="187"/>
    </location>
</feature>
<keyword evidence="4 6" id="KW-1133">Transmembrane helix</keyword>
<dbReference type="Proteomes" id="UP000178370">
    <property type="component" value="Unassembled WGS sequence"/>
</dbReference>
<evidence type="ECO:0000259" key="7">
    <source>
        <dbReference type="Pfam" id="PF00892"/>
    </source>
</evidence>
<accession>A0A1F6CPK6</accession>
<dbReference type="GO" id="GO:0005886">
    <property type="term" value="C:plasma membrane"/>
    <property type="evidence" value="ECO:0007669"/>
    <property type="project" value="UniProtKB-SubCell"/>
</dbReference>
<dbReference type="InterPro" id="IPR050638">
    <property type="entry name" value="AA-Vitamin_Transporters"/>
</dbReference>
<evidence type="ECO:0000256" key="4">
    <source>
        <dbReference type="ARBA" id="ARBA00022989"/>
    </source>
</evidence>
<keyword evidence="3 6" id="KW-0812">Transmembrane</keyword>
<dbReference type="EMBL" id="MFKV01000005">
    <property type="protein sequence ID" value="OGG50941.1"/>
    <property type="molecule type" value="Genomic_DNA"/>
</dbReference>
<protein>
    <recommendedName>
        <fullName evidence="7">EamA domain-containing protein</fullName>
    </recommendedName>
</protein>
<evidence type="ECO:0000256" key="1">
    <source>
        <dbReference type="ARBA" id="ARBA00004651"/>
    </source>
</evidence>
<evidence type="ECO:0000256" key="5">
    <source>
        <dbReference type="ARBA" id="ARBA00023136"/>
    </source>
</evidence>
<feature type="transmembrane region" description="Helical" evidence="6">
    <location>
        <begin position="285"/>
        <end position="308"/>
    </location>
</feature>
<dbReference type="PANTHER" id="PTHR32322:SF18">
    <property type="entry name" value="S-ADENOSYLMETHIONINE_S-ADENOSYLHOMOCYSTEINE TRANSPORTER"/>
    <property type="match status" value="1"/>
</dbReference>
<feature type="transmembrane region" description="Helical" evidence="6">
    <location>
        <begin position="41"/>
        <end position="62"/>
    </location>
</feature>
<dbReference type="Pfam" id="PF00892">
    <property type="entry name" value="EamA"/>
    <property type="match status" value="2"/>
</dbReference>
<evidence type="ECO:0000256" key="6">
    <source>
        <dbReference type="SAM" id="Phobius"/>
    </source>
</evidence>
<feature type="domain" description="EamA" evidence="7">
    <location>
        <begin position="13"/>
        <end position="146"/>
    </location>
</feature>
<comment type="subcellular location">
    <subcellularLocation>
        <location evidence="1">Cell membrane</location>
        <topology evidence="1">Multi-pass membrane protein</topology>
    </subcellularLocation>
</comment>
<evidence type="ECO:0000313" key="9">
    <source>
        <dbReference type="Proteomes" id="UP000178370"/>
    </source>
</evidence>
<dbReference type="InterPro" id="IPR037185">
    <property type="entry name" value="EmrE-like"/>
</dbReference>